<dbReference type="AlphaFoldDB" id="A0A8S4B8T4"/>
<protein>
    <submittedName>
        <fullName evidence="1">(Atlantic silverside) hypothetical protein</fullName>
    </submittedName>
</protein>
<keyword evidence="2" id="KW-1185">Reference proteome</keyword>
<name>A0A8S4B8T4_9TELE</name>
<reference evidence="1" key="1">
    <citation type="submission" date="2021-05" db="EMBL/GenBank/DDBJ databases">
        <authorList>
            <person name="Tigano A."/>
        </authorList>
    </citation>
    <scope>NUCLEOTIDE SEQUENCE</scope>
</reference>
<dbReference type="EMBL" id="CAJRST010012224">
    <property type="protein sequence ID" value="CAG5928457.1"/>
    <property type="molecule type" value="Genomic_DNA"/>
</dbReference>
<dbReference type="Proteomes" id="UP000677803">
    <property type="component" value="Unassembled WGS sequence"/>
</dbReference>
<gene>
    <name evidence="1" type="ORF">MMEN_LOCUS12107</name>
</gene>
<evidence type="ECO:0000313" key="2">
    <source>
        <dbReference type="Proteomes" id="UP000677803"/>
    </source>
</evidence>
<feature type="non-terminal residue" evidence="1">
    <location>
        <position position="1"/>
    </location>
</feature>
<dbReference type="OrthoDB" id="40334at2759"/>
<accession>A0A8S4B8T4</accession>
<proteinExistence type="predicted"/>
<organism evidence="1 2">
    <name type="scientific">Menidia menidia</name>
    <name type="common">Atlantic silverside</name>
    <dbReference type="NCBI Taxonomy" id="238744"/>
    <lineage>
        <taxon>Eukaryota</taxon>
        <taxon>Metazoa</taxon>
        <taxon>Chordata</taxon>
        <taxon>Craniata</taxon>
        <taxon>Vertebrata</taxon>
        <taxon>Euteleostomi</taxon>
        <taxon>Actinopterygii</taxon>
        <taxon>Neopterygii</taxon>
        <taxon>Teleostei</taxon>
        <taxon>Neoteleostei</taxon>
        <taxon>Acanthomorphata</taxon>
        <taxon>Ovalentaria</taxon>
        <taxon>Atherinomorphae</taxon>
        <taxon>Atheriniformes</taxon>
        <taxon>Atherinopsidae</taxon>
        <taxon>Menidiinae</taxon>
        <taxon>Menidia</taxon>
    </lineage>
</organism>
<comment type="caution">
    <text evidence="1">The sequence shown here is derived from an EMBL/GenBank/DDBJ whole genome shotgun (WGS) entry which is preliminary data.</text>
</comment>
<sequence>MAEDAEALSGSLALFSDLTRVLLQDVRREAAASLEALVPHKITTLFGLITAGADLYRSLGVKTKSEAEAGEWDSFLKQVDDGLQASDGLLFGLGSSYAKVMRFGCLLQYSEYVAAGRDFPDVPPRLLEDIYQEHHPGGVSLSGSEAAAGPHPPFWMTALTRPCGRAGGQS</sequence>
<evidence type="ECO:0000313" key="1">
    <source>
        <dbReference type="EMBL" id="CAG5928457.1"/>
    </source>
</evidence>